<accession>A0A3D5QB02</accession>
<proteinExistence type="predicted"/>
<evidence type="ECO:0000313" key="2">
    <source>
        <dbReference type="Proteomes" id="UP000262325"/>
    </source>
</evidence>
<dbReference type="AlphaFoldDB" id="A0A3D5QB02"/>
<protein>
    <submittedName>
        <fullName evidence="1">Uncharacterized protein</fullName>
    </submittedName>
</protein>
<gene>
    <name evidence="1" type="ORF">DHM44_01585</name>
</gene>
<comment type="caution">
    <text evidence="1">The sequence shown here is derived from an EMBL/GenBank/DDBJ whole genome shotgun (WGS) entry which is preliminary data.</text>
</comment>
<sequence>FWGDASKFFCHPTILFNSMPNSVVYRAGEQGSNQFNEVETVVLVETVKCIKWHLHKIVYRVSSIQPFQLPPTTSNYL</sequence>
<evidence type="ECO:0000313" key="1">
    <source>
        <dbReference type="EMBL" id="HCW92352.1"/>
    </source>
</evidence>
<feature type="non-terminal residue" evidence="1">
    <location>
        <position position="1"/>
    </location>
</feature>
<name>A0A3D5QB02_FLESI</name>
<organism evidence="1 2">
    <name type="scientific">Flexistipes sinusarabici</name>
    <dbReference type="NCBI Taxonomy" id="2352"/>
    <lineage>
        <taxon>Bacteria</taxon>
        <taxon>Pseudomonadati</taxon>
        <taxon>Deferribacterota</taxon>
        <taxon>Deferribacteres</taxon>
        <taxon>Deferribacterales</taxon>
        <taxon>Flexistipitaceae</taxon>
        <taxon>Flexistipes</taxon>
    </lineage>
</organism>
<dbReference type="EMBL" id="DPPF01000033">
    <property type="protein sequence ID" value="HCW92352.1"/>
    <property type="molecule type" value="Genomic_DNA"/>
</dbReference>
<dbReference type="Proteomes" id="UP000262325">
    <property type="component" value="Unassembled WGS sequence"/>
</dbReference>
<reference evidence="1 2" key="1">
    <citation type="journal article" date="2018" name="Nat. Biotechnol.">
        <title>A standardized bacterial taxonomy based on genome phylogeny substantially revises the tree of life.</title>
        <authorList>
            <person name="Parks D.H."/>
            <person name="Chuvochina M."/>
            <person name="Waite D.W."/>
            <person name="Rinke C."/>
            <person name="Skarshewski A."/>
            <person name="Chaumeil P.A."/>
            <person name="Hugenholtz P."/>
        </authorList>
    </citation>
    <scope>NUCLEOTIDE SEQUENCE [LARGE SCALE GENOMIC DNA]</scope>
    <source>
        <strain evidence="1">UBA8672</strain>
    </source>
</reference>